<feature type="region of interest" description="Disordered" evidence="4">
    <location>
        <begin position="246"/>
        <end position="332"/>
    </location>
</feature>
<keyword evidence="3" id="KW-0378">Hydrolase</keyword>
<dbReference type="InterPro" id="IPR007137">
    <property type="entry name" value="DUF348"/>
</dbReference>
<feature type="domain" description="G5" evidence="6">
    <location>
        <begin position="198"/>
        <end position="278"/>
    </location>
</feature>
<feature type="chain" id="PRO_5038305795" evidence="5">
    <location>
        <begin position="21"/>
        <end position="412"/>
    </location>
</feature>
<accession>A0A495XYX4</accession>
<dbReference type="Gene3D" id="2.20.230.10">
    <property type="entry name" value="Resuscitation-promoting factor rpfb"/>
    <property type="match status" value="1"/>
</dbReference>
<dbReference type="RefSeq" id="WP_121032800.1">
    <property type="nucleotide sequence ID" value="NZ_JACHVT010000002.1"/>
</dbReference>
<feature type="compositionally biased region" description="Polar residues" evidence="4">
    <location>
        <begin position="254"/>
        <end position="264"/>
    </location>
</feature>
<dbReference type="Pfam" id="PF06737">
    <property type="entry name" value="Transglycosylas"/>
    <property type="match status" value="1"/>
</dbReference>
<proteinExistence type="inferred from homology"/>
<evidence type="ECO:0000259" key="6">
    <source>
        <dbReference type="PROSITE" id="PS51109"/>
    </source>
</evidence>
<reference evidence="8 9" key="1">
    <citation type="submission" date="2018-10" db="EMBL/GenBank/DDBJ databases">
        <title>Sequencing the genomes of 1000 actinobacteria strains.</title>
        <authorList>
            <person name="Klenk H.-P."/>
        </authorList>
    </citation>
    <scope>NUCLEOTIDE SEQUENCE [LARGE SCALE GENOMIC DNA]</scope>
    <source>
        <strain evidence="8 9">DSM 44267</strain>
    </source>
</reference>
<gene>
    <name evidence="8" type="ORF">DFJ68_1966</name>
    <name evidence="7" type="ORF">FHW14_000912</name>
</gene>
<evidence type="ECO:0000256" key="2">
    <source>
        <dbReference type="ARBA" id="ARBA00022729"/>
    </source>
</evidence>
<dbReference type="SUPFAM" id="SSF53955">
    <property type="entry name" value="Lysozyme-like"/>
    <property type="match status" value="1"/>
</dbReference>
<dbReference type="PROSITE" id="PS51318">
    <property type="entry name" value="TAT"/>
    <property type="match status" value="1"/>
</dbReference>
<sequence>MPSRKTLLATAAGATAIVLAAGGATAAALDKAVTLSVDGQASDHHVFGSTVRDLLDDQGIAVGSADRVSPSLDAPLRDGETVSVAYARPLTVTVDGRTQRVTTTERTVDGALAALGLRDDAARLSVSRSLGIGRSGLSVSVVTPKRVTVTVDGTKVTRTITAGTVAEALGQLRITLGRGDRVTPAASTPLTDGLAVTVARVTTKDSTRTETIGHDTVRRESSSLYVGDTDVQTRGRDGVRTVVTRTTSVDGRATGTTEVSSTVTRKPVDEVVLVGTKRRPEPVATPTPSSSSSADSSSDSSDDSAQGSTQGSTPTATPTPTPTASEPAPSGAGLNLARAAMWDRIAACESGGNWAINTGNGYYGGLQFAQGTWVGAGGTDFASRADLASRAEQITVANRLYASSGTSPWGCA</sequence>
<keyword evidence="9" id="KW-1185">Reference proteome</keyword>
<dbReference type="InterPro" id="IPR006311">
    <property type="entry name" value="TAT_signal"/>
</dbReference>
<comment type="similarity">
    <text evidence="1">Belongs to the transglycosylase family. Rpf subfamily.</text>
</comment>
<dbReference type="InterPro" id="IPR023346">
    <property type="entry name" value="Lysozyme-like_dom_sf"/>
</dbReference>
<evidence type="ECO:0000313" key="10">
    <source>
        <dbReference type="Proteomes" id="UP000590811"/>
    </source>
</evidence>
<keyword evidence="2 5" id="KW-0732">Signal</keyword>
<dbReference type="GO" id="GO:0016787">
    <property type="term" value="F:hydrolase activity"/>
    <property type="evidence" value="ECO:0007669"/>
    <property type="project" value="UniProtKB-KW"/>
</dbReference>
<evidence type="ECO:0000313" key="7">
    <source>
        <dbReference type="EMBL" id="MBB2985763.1"/>
    </source>
</evidence>
<evidence type="ECO:0000256" key="3">
    <source>
        <dbReference type="ARBA" id="ARBA00022801"/>
    </source>
</evidence>
<feature type="signal peptide" evidence="5">
    <location>
        <begin position="1"/>
        <end position="20"/>
    </location>
</feature>
<feature type="compositionally biased region" description="Low complexity" evidence="4">
    <location>
        <begin position="286"/>
        <end position="332"/>
    </location>
</feature>
<dbReference type="CDD" id="cd13925">
    <property type="entry name" value="RPF"/>
    <property type="match status" value="1"/>
</dbReference>
<dbReference type="EMBL" id="RBXT01000001">
    <property type="protein sequence ID" value="RKT78519.1"/>
    <property type="molecule type" value="Genomic_DNA"/>
</dbReference>
<dbReference type="Proteomes" id="UP000590811">
    <property type="component" value="Unassembled WGS sequence"/>
</dbReference>
<evidence type="ECO:0000256" key="5">
    <source>
        <dbReference type="SAM" id="SignalP"/>
    </source>
</evidence>
<dbReference type="SMART" id="SM01208">
    <property type="entry name" value="G5"/>
    <property type="match status" value="1"/>
</dbReference>
<evidence type="ECO:0000313" key="8">
    <source>
        <dbReference type="EMBL" id="RKT78519.1"/>
    </source>
</evidence>
<reference evidence="7 10" key="2">
    <citation type="submission" date="2020-08" db="EMBL/GenBank/DDBJ databases">
        <title>Genomic Encyclopedia of Type Strains, Phase IV (KMG-V): Genome sequencing to study the core and pangenomes of soil and plant-associated prokaryotes.</title>
        <authorList>
            <person name="Whitman W."/>
        </authorList>
    </citation>
    <scope>NUCLEOTIDE SEQUENCE [LARGE SCALE GENOMIC DNA]</scope>
    <source>
        <strain evidence="7 10">B3ACCR2</strain>
    </source>
</reference>
<evidence type="ECO:0000256" key="1">
    <source>
        <dbReference type="ARBA" id="ARBA00010830"/>
    </source>
</evidence>
<evidence type="ECO:0000256" key="4">
    <source>
        <dbReference type="SAM" id="MobiDB-lite"/>
    </source>
</evidence>
<dbReference type="AlphaFoldDB" id="A0A495XYX4"/>
<comment type="caution">
    <text evidence="8">The sequence shown here is derived from an EMBL/GenBank/DDBJ whole genome shotgun (WGS) entry which is preliminary data.</text>
</comment>
<dbReference type="InterPro" id="IPR011098">
    <property type="entry name" value="G5_dom"/>
</dbReference>
<dbReference type="Gene3D" id="1.10.530.10">
    <property type="match status" value="1"/>
</dbReference>
<dbReference type="OrthoDB" id="1404170at2"/>
<dbReference type="PROSITE" id="PS51109">
    <property type="entry name" value="G5"/>
    <property type="match status" value="1"/>
</dbReference>
<dbReference type="InterPro" id="IPR010618">
    <property type="entry name" value="RPF"/>
</dbReference>
<dbReference type="Pfam" id="PF03990">
    <property type="entry name" value="DUF348"/>
    <property type="match status" value="3"/>
</dbReference>
<dbReference type="Pfam" id="PF07501">
    <property type="entry name" value="G5"/>
    <property type="match status" value="1"/>
</dbReference>
<dbReference type="Proteomes" id="UP000278440">
    <property type="component" value="Unassembled WGS sequence"/>
</dbReference>
<evidence type="ECO:0000313" key="9">
    <source>
        <dbReference type="Proteomes" id="UP000278440"/>
    </source>
</evidence>
<organism evidence="8 9">
    <name type="scientific">Terracoccus luteus</name>
    <dbReference type="NCBI Taxonomy" id="53356"/>
    <lineage>
        <taxon>Bacteria</taxon>
        <taxon>Bacillati</taxon>
        <taxon>Actinomycetota</taxon>
        <taxon>Actinomycetes</taxon>
        <taxon>Micrococcales</taxon>
        <taxon>Intrasporangiaceae</taxon>
        <taxon>Terracoccus</taxon>
    </lineage>
</organism>
<dbReference type="EMBL" id="JACHVT010000002">
    <property type="protein sequence ID" value="MBB2985763.1"/>
    <property type="molecule type" value="Genomic_DNA"/>
</dbReference>
<protein>
    <submittedName>
        <fullName evidence="8">Uncharacterized protein YabE (DUF348 family)</fullName>
    </submittedName>
</protein>
<name>A0A495XYX4_9MICO</name>